<evidence type="ECO:0000256" key="11">
    <source>
        <dbReference type="ARBA" id="ARBA00023306"/>
    </source>
</evidence>
<dbReference type="SMART" id="SM00980">
    <property type="entry name" value="THAP"/>
    <property type="match status" value="1"/>
</dbReference>
<dbReference type="GO" id="GO:0008270">
    <property type="term" value="F:zinc ion binding"/>
    <property type="evidence" value="ECO:0007669"/>
    <property type="project" value="UniProtKB-KW"/>
</dbReference>
<protein>
    <recommendedName>
        <fullName evidence="13">THAP-type domain-containing protein</fullName>
    </recommendedName>
</protein>
<keyword evidence="15" id="KW-1185">Reference proteome</keyword>
<dbReference type="InterPro" id="IPR026516">
    <property type="entry name" value="THAP1/10"/>
</dbReference>
<organism evidence="14 15">
    <name type="scientific">Paralvinella palmiformis</name>
    <dbReference type="NCBI Taxonomy" id="53620"/>
    <lineage>
        <taxon>Eukaryota</taxon>
        <taxon>Metazoa</taxon>
        <taxon>Spiralia</taxon>
        <taxon>Lophotrochozoa</taxon>
        <taxon>Annelida</taxon>
        <taxon>Polychaeta</taxon>
        <taxon>Sedentaria</taxon>
        <taxon>Canalipalpata</taxon>
        <taxon>Terebellida</taxon>
        <taxon>Terebelliformia</taxon>
        <taxon>Alvinellidae</taxon>
        <taxon>Paralvinella</taxon>
    </lineage>
</organism>
<evidence type="ECO:0000259" key="13">
    <source>
        <dbReference type="PROSITE" id="PS50950"/>
    </source>
</evidence>
<evidence type="ECO:0000256" key="9">
    <source>
        <dbReference type="ARBA" id="ARBA00023163"/>
    </source>
</evidence>
<comment type="caution">
    <text evidence="14">The sequence shown here is derived from an EMBL/GenBank/DDBJ whole genome shotgun (WGS) entry which is preliminary data.</text>
</comment>
<accession>A0AAD9JS70</accession>
<evidence type="ECO:0000256" key="1">
    <source>
        <dbReference type="ARBA" id="ARBA00004642"/>
    </source>
</evidence>
<sequence>MPTCCCIYGCHKRGGHGFPTDRARCKGWVDAIRRVEDKKGHMWWPSATSVVCHEHFKQDDYVQQTFIGKPQTTDKSLKGNAIPVISLGVWHHHHPVKKEERELFEDRESVYWKILNRKKA</sequence>
<evidence type="ECO:0000313" key="15">
    <source>
        <dbReference type="Proteomes" id="UP001208570"/>
    </source>
</evidence>
<comment type="similarity">
    <text evidence="2">Belongs to the THAP1 family.</text>
</comment>
<keyword evidence="11" id="KW-0131">Cell cycle</keyword>
<evidence type="ECO:0000256" key="4">
    <source>
        <dbReference type="ARBA" id="ARBA00022771"/>
    </source>
</evidence>
<evidence type="ECO:0000313" key="14">
    <source>
        <dbReference type="EMBL" id="KAK2157215.1"/>
    </source>
</evidence>
<keyword evidence="6" id="KW-0805">Transcription regulation</keyword>
<reference evidence="14" key="1">
    <citation type="journal article" date="2023" name="Mol. Biol. Evol.">
        <title>Third-Generation Sequencing Reveals the Adaptive Role of the Epigenome in Three Deep-Sea Polychaetes.</title>
        <authorList>
            <person name="Perez M."/>
            <person name="Aroh O."/>
            <person name="Sun Y."/>
            <person name="Lan Y."/>
            <person name="Juniper S.K."/>
            <person name="Young C.R."/>
            <person name="Angers B."/>
            <person name="Qian P.Y."/>
        </authorList>
    </citation>
    <scope>NUCLEOTIDE SEQUENCE</scope>
    <source>
        <strain evidence="14">P08H-3</strain>
    </source>
</reference>
<gene>
    <name evidence="14" type="ORF">LSH36_195g02008</name>
</gene>
<keyword evidence="10" id="KW-0539">Nucleus</keyword>
<evidence type="ECO:0000256" key="6">
    <source>
        <dbReference type="ARBA" id="ARBA00023015"/>
    </source>
</evidence>
<dbReference type="SUPFAM" id="SSF57716">
    <property type="entry name" value="Glucocorticoid receptor-like (DNA-binding domain)"/>
    <property type="match status" value="1"/>
</dbReference>
<dbReference type="AlphaFoldDB" id="A0AAD9JS70"/>
<keyword evidence="8 12" id="KW-0238">DNA-binding</keyword>
<keyword evidence="5" id="KW-0862">Zinc</keyword>
<evidence type="ECO:0000256" key="3">
    <source>
        <dbReference type="ARBA" id="ARBA00022723"/>
    </source>
</evidence>
<name>A0AAD9JS70_9ANNE</name>
<keyword evidence="9" id="KW-0804">Transcription</keyword>
<dbReference type="PANTHER" id="PTHR46600:SF1">
    <property type="entry name" value="THAP DOMAIN-CONTAINING PROTEIN 1"/>
    <property type="match status" value="1"/>
</dbReference>
<feature type="domain" description="THAP-type" evidence="13">
    <location>
        <begin position="1"/>
        <end position="86"/>
    </location>
</feature>
<comment type="subcellular location">
    <subcellularLocation>
        <location evidence="1">Nucleus</location>
        <location evidence="1">Nucleoplasm</location>
    </subcellularLocation>
</comment>
<dbReference type="PROSITE" id="PS50950">
    <property type="entry name" value="ZF_THAP"/>
    <property type="match status" value="1"/>
</dbReference>
<keyword evidence="3" id="KW-0479">Metal-binding</keyword>
<dbReference type="GO" id="GO:0005654">
    <property type="term" value="C:nucleoplasm"/>
    <property type="evidence" value="ECO:0007669"/>
    <property type="project" value="UniProtKB-SubCell"/>
</dbReference>
<dbReference type="Proteomes" id="UP001208570">
    <property type="component" value="Unassembled WGS sequence"/>
</dbReference>
<dbReference type="InterPro" id="IPR006612">
    <property type="entry name" value="THAP_Znf"/>
</dbReference>
<proteinExistence type="inferred from homology"/>
<evidence type="ECO:0000256" key="12">
    <source>
        <dbReference type="PROSITE-ProRule" id="PRU00309"/>
    </source>
</evidence>
<evidence type="ECO:0000256" key="10">
    <source>
        <dbReference type="ARBA" id="ARBA00023242"/>
    </source>
</evidence>
<dbReference type="PANTHER" id="PTHR46600">
    <property type="entry name" value="THAP DOMAIN-CONTAINING"/>
    <property type="match status" value="1"/>
</dbReference>
<evidence type="ECO:0000256" key="7">
    <source>
        <dbReference type="ARBA" id="ARBA00023054"/>
    </source>
</evidence>
<dbReference type="GO" id="GO:0043565">
    <property type="term" value="F:sequence-specific DNA binding"/>
    <property type="evidence" value="ECO:0007669"/>
    <property type="project" value="InterPro"/>
</dbReference>
<keyword evidence="4 12" id="KW-0863">Zinc-finger</keyword>
<keyword evidence="7" id="KW-0175">Coiled coil</keyword>
<evidence type="ECO:0000256" key="5">
    <source>
        <dbReference type="ARBA" id="ARBA00022833"/>
    </source>
</evidence>
<dbReference type="EMBL" id="JAODUP010000195">
    <property type="protein sequence ID" value="KAK2157215.1"/>
    <property type="molecule type" value="Genomic_DNA"/>
</dbReference>
<evidence type="ECO:0000256" key="8">
    <source>
        <dbReference type="ARBA" id="ARBA00023125"/>
    </source>
</evidence>
<evidence type="ECO:0000256" key="2">
    <source>
        <dbReference type="ARBA" id="ARBA00006177"/>
    </source>
</evidence>
<dbReference type="Pfam" id="PF05485">
    <property type="entry name" value="THAP"/>
    <property type="match status" value="1"/>
</dbReference>